<protein>
    <submittedName>
        <fullName evidence="1">Uncharacterized protein</fullName>
    </submittedName>
</protein>
<comment type="caution">
    <text evidence="1">The sequence shown here is derived from an EMBL/GenBank/DDBJ whole genome shotgun (WGS) entry which is preliminary data.</text>
</comment>
<keyword evidence="2" id="KW-1185">Reference proteome</keyword>
<reference evidence="2" key="1">
    <citation type="submission" date="2015-07" db="EMBL/GenBank/DDBJ databases">
        <title>Fjat-14205 dsm 2895.</title>
        <authorList>
            <person name="Liu B."/>
            <person name="Wang J."/>
            <person name="Zhu Y."/>
            <person name="Liu G."/>
            <person name="Chen Q."/>
            <person name="Chen Z."/>
            <person name="Lan J."/>
            <person name="Che J."/>
            <person name="Ge C."/>
            <person name="Shi H."/>
            <person name="Pan Z."/>
            <person name="Liu X."/>
        </authorList>
    </citation>
    <scope>NUCLEOTIDE SEQUENCE [LARGE SCALE GENOMIC DNA]</scope>
    <source>
        <strain evidence="2">DSM 25560</strain>
    </source>
</reference>
<sequence length="162" mass="18748">MNISDSSVQAKEREVKIRVLQDILIGQRDDLSLLCSIVEYLKSHSSVRLDNNDTKRLTEKLNVLKSRQTNRYEVIDKIINENRKDIKSGETDSRMIVEYGKEIRKLESGLRTLILFTGDVIEMLKLGSTVEDRVDDRIYYFEKRSCALEIEMSALQSKMATL</sequence>
<accession>A0ABR5JYF3</accession>
<evidence type="ECO:0000313" key="1">
    <source>
        <dbReference type="EMBL" id="KOS67146.1"/>
    </source>
</evidence>
<dbReference type="EMBL" id="LGRV01000004">
    <property type="protein sequence ID" value="KOS67146.1"/>
    <property type="molecule type" value="Genomic_DNA"/>
</dbReference>
<dbReference type="Proteomes" id="UP000050668">
    <property type="component" value="Unassembled WGS sequence"/>
</dbReference>
<evidence type="ECO:0000313" key="2">
    <source>
        <dbReference type="Proteomes" id="UP000050668"/>
    </source>
</evidence>
<name>A0ABR5JYF3_9BACI</name>
<gene>
    <name evidence="1" type="ORF">AEA09_14950</name>
</gene>
<proteinExistence type="predicted"/>
<organism evidence="1 2">
    <name type="scientific">Lysinibacillus contaminans</name>
    <dbReference type="NCBI Taxonomy" id="1293441"/>
    <lineage>
        <taxon>Bacteria</taxon>
        <taxon>Bacillati</taxon>
        <taxon>Bacillota</taxon>
        <taxon>Bacilli</taxon>
        <taxon>Bacillales</taxon>
        <taxon>Bacillaceae</taxon>
        <taxon>Lysinibacillus</taxon>
    </lineage>
</organism>
<dbReference type="RefSeq" id="WP_053584766.1">
    <property type="nucleotide sequence ID" value="NZ_LGRV01000004.1"/>
</dbReference>